<dbReference type="GO" id="GO:0034220">
    <property type="term" value="P:monoatomic ion transmembrane transport"/>
    <property type="evidence" value="ECO:0007669"/>
    <property type="project" value="UniProtKB-KW"/>
</dbReference>
<protein>
    <recommendedName>
        <fullName evidence="14">Innexin</fullName>
    </recommendedName>
</protein>
<evidence type="ECO:0000256" key="4">
    <source>
        <dbReference type="ARBA" id="ARBA00022475"/>
    </source>
</evidence>
<evidence type="ECO:0000256" key="1">
    <source>
        <dbReference type="ARBA" id="ARBA00004610"/>
    </source>
</evidence>
<dbReference type="InterPro" id="IPR000990">
    <property type="entry name" value="Innexin"/>
</dbReference>
<dbReference type="EMBL" id="BPLR01006143">
    <property type="protein sequence ID" value="GIY07718.1"/>
    <property type="molecule type" value="Genomic_DNA"/>
</dbReference>
<keyword evidence="8" id="KW-1133">Transmembrane helix</keyword>
<evidence type="ECO:0000256" key="9">
    <source>
        <dbReference type="ARBA" id="ARBA00023065"/>
    </source>
</evidence>
<reference evidence="12 13" key="1">
    <citation type="submission" date="2021-06" db="EMBL/GenBank/DDBJ databases">
        <title>Caerostris extrusa draft genome.</title>
        <authorList>
            <person name="Kono N."/>
            <person name="Arakawa K."/>
        </authorList>
    </citation>
    <scope>NUCLEOTIDE SEQUENCE [LARGE SCALE GENOMIC DNA]</scope>
</reference>
<proteinExistence type="predicted"/>
<dbReference type="Pfam" id="PF00876">
    <property type="entry name" value="Innexin"/>
    <property type="match status" value="1"/>
</dbReference>
<keyword evidence="7" id="KW-0965">Cell junction</keyword>
<organism evidence="12 13">
    <name type="scientific">Caerostris extrusa</name>
    <name type="common">Bark spider</name>
    <name type="synonym">Caerostris bankana</name>
    <dbReference type="NCBI Taxonomy" id="172846"/>
    <lineage>
        <taxon>Eukaryota</taxon>
        <taxon>Metazoa</taxon>
        <taxon>Ecdysozoa</taxon>
        <taxon>Arthropoda</taxon>
        <taxon>Chelicerata</taxon>
        <taxon>Arachnida</taxon>
        <taxon>Araneae</taxon>
        <taxon>Araneomorphae</taxon>
        <taxon>Entelegynae</taxon>
        <taxon>Araneoidea</taxon>
        <taxon>Araneidae</taxon>
        <taxon>Caerostris</taxon>
    </lineage>
</organism>
<evidence type="ECO:0000256" key="10">
    <source>
        <dbReference type="ARBA" id="ARBA00023136"/>
    </source>
</evidence>
<comment type="subcellular location">
    <subcellularLocation>
        <location evidence="1">Cell junction</location>
        <location evidence="1">Gap junction</location>
    </subcellularLocation>
    <subcellularLocation>
        <location evidence="2">Cell membrane</location>
        <topology evidence="2">Multi-pass membrane protein</topology>
    </subcellularLocation>
</comment>
<sequence>MDLFGSVKNFLKPSRASIDNFAFKLTYKFTFALLISSSVLVTARQYFGDPIDCISRDNIPSGMLDTFCWCIQHSVYPIPGTRMWERKCPILEWTSTPREKLASTMRTTSGYASSSSSWPSFLHPSIFLEVNGR</sequence>
<dbReference type="AlphaFoldDB" id="A0AAV4QCD8"/>
<evidence type="ECO:0000256" key="2">
    <source>
        <dbReference type="ARBA" id="ARBA00004651"/>
    </source>
</evidence>
<evidence type="ECO:0000256" key="11">
    <source>
        <dbReference type="ARBA" id="ARBA00023303"/>
    </source>
</evidence>
<dbReference type="GO" id="GO:0007602">
    <property type="term" value="P:phototransduction"/>
    <property type="evidence" value="ECO:0007669"/>
    <property type="project" value="TreeGrafter"/>
</dbReference>
<evidence type="ECO:0000256" key="5">
    <source>
        <dbReference type="ARBA" id="ARBA00022692"/>
    </source>
</evidence>
<keyword evidence="13" id="KW-1185">Reference proteome</keyword>
<keyword evidence="3" id="KW-0813">Transport</keyword>
<evidence type="ECO:0000256" key="3">
    <source>
        <dbReference type="ARBA" id="ARBA00022448"/>
    </source>
</evidence>
<name>A0AAV4QCD8_CAEEX</name>
<keyword evidence="5" id="KW-0812">Transmembrane</keyword>
<keyword evidence="10" id="KW-0472">Membrane</keyword>
<accession>A0AAV4QCD8</accession>
<evidence type="ECO:0000256" key="6">
    <source>
        <dbReference type="ARBA" id="ARBA00022868"/>
    </source>
</evidence>
<dbReference type="PANTHER" id="PTHR11893">
    <property type="entry name" value="INNEXIN"/>
    <property type="match status" value="1"/>
</dbReference>
<evidence type="ECO:0000313" key="13">
    <source>
        <dbReference type="Proteomes" id="UP001054945"/>
    </source>
</evidence>
<keyword evidence="9" id="KW-0406">Ion transport</keyword>
<evidence type="ECO:0000256" key="7">
    <source>
        <dbReference type="ARBA" id="ARBA00022949"/>
    </source>
</evidence>
<dbReference type="GO" id="GO:0005921">
    <property type="term" value="C:gap junction"/>
    <property type="evidence" value="ECO:0007669"/>
    <property type="project" value="UniProtKB-SubCell"/>
</dbReference>
<evidence type="ECO:0000313" key="12">
    <source>
        <dbReference type="EMBL" id="GIY07718.1"/>
    </source>
</evidence>
<evidence type="ECO:0000256" key="8">
    <source>
        <dbReference type="ARBA" id="ARBA00022989"/>
    </source>
</evidence>
<dbReference type="GO" id="GO:0005243">
    <property type="term" value="F:gap junction channel activity"/>
    <property type="evidence" value="ECO:0007669"/>
    <property type="project" value="TreeGrafter"/>
</dbReference>
<keyword evidence="4" id="KW-1003">Cell membrane</keyword>
<dbReference type="Proteomes" id="UP001054945">
    <property type="component" value="Unassembled WGS sequence"/>
</dbReference>
<keyword evidence="6" id="KW-0303">Gap junction</keyword>
<keyword evidence="11" id="KW-0407">Ion channel</keyword>
<dbReference type="GO" id="GO:0005886">
    <property type="term" value="C:plasma membrane"/>
    <property type="evidence" value="ECO:0007669"/>
    <property type="project" value="UniProtKB-SubCell"/>
</dbReference>
<evidence type="ECO:0008006" key="14">
    <source>
        <dbReference type="Google" id="ProtNLM"/>
    </source>
</evidence>
<dbReference type="PANTHER" id="PTHR11893:SF41">
    <property type="entry name" value="INNEXIN INX2"/>
    <property type="match status" value="1"/>
</dbReference>
<comment type="caution">
    <text evidence="12">The sequence shown here is derived from an EMBL/GenBank/DDBJ whole genome shotgun (WGS) entry which is preliminary data.</text>
</comment>
<gene>
    <name evidence="12" type="ORF">CEXT_636711</name>
</gene>